<dbReference type="Proteomes" id="UP000019184">
    <property type="component" value="Unassembled WGS sequence"/>
</dbReference>
<proteinExistence type="predicted"/>
<reference evidence="2 3" key="1">
    <citation type="journal article" date="2014" name="ISME J.">
        <title>Candidatus Competibacter-lineage genomes retrieved from metagenomes reveal functional metabolic diversity.</title>
        <authorList>
            <person name="McIlroy S.J."/>
            <person name="Albertsen M."/>
            <person name="Andresen E.K."/>
            <person name="Saunders A.M."/>
            <person name="Kristiansen R."/>
            <person name="Stokholm-Bjerregaard M."/>
            <person name="Nielsen K.L."/>
            <person name="Nielsen P.H."/>
        </authorList>
    </citation>
    <scope>NUCLEOTIDE SEQUENCE [LARGE SCALE GENOMIC DNA]</scope>
    <source>
        <strain evidence="2 3">Run_B_J11</strain>
    </source>
</reference>
<gene>
    <name evidence="2" type="ORF">BN874_2430008</name>
</gene>
<evidence type="ECO:0000313" key="2">
    <source>
        <dbReference type="EMBL" id="CDH45464.1"/>
    </source>
</evidence>
<sequence length="153" mass="16917">MINQVVGSASISFSRTKLVKNIFNQLVSFCTASKGLKRHIVVDTTGYPIVMVVHAANIDEGHAAKEVLSVLFSIVNTVRKIWADGGYKGEAFIDGCKEKFNGVIKVVKKKKEKKKEKGFTVRQFTMMRPPCNMGDQDVRDYSPAAEPATLFSS</sequence>
<protein>
    <recommendedName>
        <fullName evidence="1">Transposase IS4-like domain-containing protein</fullName>
    </recommendedName>
</protein>
<keyword evidence="3" id="KW-1185">Reference proteome</keyword>
<dbReference type="PANTHER" id="PTHR30007">
    <property type="entry name" value="PHP DOMAIN PROTEIN"/>
    <property type="match status" value="1"/>
</dbReference>
<comment type="caution">
    <text evidence="2">The sequence shown here is derived from an EMBL/GenBank/DDBJ whole genome shotgun (WGS) entry which is preliminary data.</text>
</comment>
<feature type="domain" description="Transposase IS4-like" evidence="1">
    <location>
        <begin position="33"/>
        <end position="115"/>
    </location>
</feature>
<dbReference type="EMBL" id="CBTK010000161">
    <property type="protein sequence ID" value="CDH45464.1"/>
    <property type="molecule type" value="Genomic_DNA"/>
</dbReference>
<dbReference type="Pfam" id="PF01609">
    <property type="entry name" value="DDE_Tnp_1"/>
    <property type="match status" value="1"/>
</dbReference>
<dbReference type="AlphaFoldDB" id="A0A7U7GCV8"/>
<organism evidence="2 3">
    <name type="scientific">Candidatus Contendobacter odensis Run_B_J11</name>
    <dbReference type="NCBI Taxonomy" id="1400861"/>
    <lineage>
        <taxon>Bacteria</taxon>
        <taxon>Pseudomonadati</taxon>
        <taxon>Pseudomonadota</taxon>
        <taxon>Gammaproteobacteria</taxon>
        <taxon>Candidatus Competibacteraceae</taxon>
        <taxon>Candidatus Contendibacter</taxon>
    </lineage>
</organism>
<evidence type="ECO:0000313" key="3">
    <source>
        <dbReference type="Proteomes" id="UP000019184"/>
    </source>
</evidence>
<dbReference type="GO" id="GO:0006313">
    <property type="term" value="P:DNA transposition"/>
    <property type="evidence" value="ECO:0007669"/>
    <property type="project" value="InterPro"/>
</dbReference>
<dbReference type="GO" id="GO:0003677">
    <property type="term" value="F:DNA binding"/>
    <property type="evidence" value="ECO:0007669"/>
    <property type="project" value="InterPro"/>
</dbReference>
<dbReference type="RefSeq" id="WP_195912171.1">
    <property type="nucleotide sequence ID" value="NZ_CBTK010000161.1"/>
</dbReference>
<dbReference type="InterPro" id="IPR002559">
    <property type="entry name" value="Transposase_11"/>
</dbReference>
<accession>A0A7U7GCV8</accession>
<dbReference type="GO" id="GO:0004803">
    <property type="term" value="F:transposase activity"/>
    <property type="evidence" value="ECO:0007669"/>
    <property type="project" value="InterPro"/>
</dbReference>
<name>A0A7U7GCV8_9GAMM</name>
<evidence type="ECO:0000259" key="1">
    <source>
        <dbReference type="Pfam" id="PF01609"/>
    </source>
</evidence>
<dbReference type="PANTHER" id="PTHR30007:SF0">
    <property type="entry name" value="TRANSPOSASE"/>
    <property type="match status" value="1"/>
</dbReference>